<keyword evidence="3" id="KW-0238">DNA-binding</keyword>
<evidence type="ECO:0000259" key="5">
    <source>
        <dbReference type="PROSITE" id="PS51898"/>
    </source>
</evidence>
<keyword evidence="4" id="KW-0233">DNA recombination</keyword>
<dbReference type="InterPro" id="IPR002104">
    <property type="entry name" value="Integrase_catalytic"/>
</dbReference>
<proteinExistence type="inferred from homology"/>
<dbReference type="InterPro" id="IPR011010">
    <property type="entry name" value="DNA_brk_join_enz"/>
</dbReference>
<accession>A0ABT0A8X4</accession>
<evidence type="ECO:0000256" key="1">
    <source>
        <dbReference type="ARBA" id="ARBA00008857"/>
    </source>
</evidence>
<dbReference type="PANTHER" id="PTHR30629:SF2">
    <property type="entry name" value="PROPHAGE INTEGRASE INTS-RELATED"/>
    <property type="match status" value="1"/>
</dbReference>
<feature type="domain" description="Tyr recombinase" evidence="5">
    <location>
        <begin position="112"/>
        <end position="300"/>
    </location>
</feature>
<dbReference type="PANTHER" id="PTHR30629">
    <property type="entry name" value="PROPHAGE INTEGRASE"/>
    <property type="match status" value="1"/>
</dbReference>
<evidence type="ECO:0000313" key="7">
    <source>
        <dbReference type="Proteomes" id="UP001162802"/>
    </source>
</evidence>
<evidence type="ECO:0000256" key="2">
    <source>
        <dbReference type="ARBA" id="ARBA00022908"/>
    </source>
</evidence>
<name>A0ABT0A8X4_9SPHN</name>
<evidence type="ECO:0000256" key="3">
    <source>
        <dbReference type="ARBA" id="ARBA00023125"/>
    </source>
</evidence>
<dbReference type="RefSeq" id="WP_243796846.1">
    <property type="nucleotide sequence ID" value="NZ_JALHAT010000003.1"/>
</dbReference>
<evidence type="ECO:0000256" key="4">
    <source>
        <dbReference type="ARBA" id="ARBA00023172"/>
    </source>
</evidence>
<keyword evidence="2" id="KW-0229">DNA integration</keyword>
<comment type="similarity">
    <text evidence="1">Belongs to the 'phage' integrase family.</text>
</comment>
<dbReference type="InterPro" id="IPR013762">
    <property type="entry name" value="Integrase-like_cat_sf"/>
</dbReference>
<dbReference type="InterPro" id="IPR010998">
    <property type="entry name" value="Integrase_recombinase_N"/>
</dbReference>
<dbReference type="Gene3D" id="1.10.443.10">
    <property type="entry name" value="Intergrase catalytic core"/>
    <property type="match status" value="1"/>
</dbReference>
<organism evidence="6 7">
    <name type="scientific">Novosphingobium mangrovi</name>
    <name type="common">ex Hu et al. 2023</name>
    <dbReference type="NCBI Taxonomy" id="2930094"/>
    <lineage>
        <taxon>Bacteria</taxon>
        <taxon>Pseudomonadati</taxon>
        <taxon>Pseudomonadota</taxon>
        <taxon>Alphaproteobacteria</taxon>
        <taxon>Sphingomonadales</taxon>
        <taxon>Sphingomonadaceae</taxon>
        <taxon>Novosphingobium</taxon>
    </lineage>
</organism>
<sequence>MASYNAAVAGRRKRNEDQLISILDAFEASTDFADLADRTRKDYRRLLIVIEREFGNFPIAALEDRRTRGEFLAWRERLAVKSRRQADYAFAVLARTLSWAYNRGLVPLNPCERPGRLYRASRSENIWSKADEAAFHAAASPHLSLALTLALWTGQRQGDLLQLSWSAYNGETIRLRQNKTKMAIEVPVGAPLKAALQKTLDRYRSDNVPVPETILATERGTAWTEGGFRASWRKACIKAGVKGVTFHDLRGTAVTRLAIAGATVPEIATITGHKLKEVGSILDAHYMSRDRALGQAAIRKLEESNSPK</sequence>
<dbReference type="EMBL" id="JALHAT010000003">
    <property type="protein sequence ID" value="MCJ1959623.1"/>
    <property type="molecule type" value="Genomic_DNA"/>
</dbReference>
<dbReference type="SUPFAM" id="SSF56349">
    <property type="entry name" value="DNA breaking-rejoining enzymes"/>
    <property type="match status" value="1"/>
</dbReference>
<dbReference type="Proteomes" id="UP001162802">
    <property type="component" value="Unassembled WGS sequence"/>
</dbReference>
<evidence type="ECO:0000313" key="6">
    <source>
        <dbReference type="EMBL" id="MCJ1959623.1"/>
    </source>
</evidence>
<dbReference type="PROSITE" id="PS51898">
    <property type="entry name" value="TYR_RECOMBINASE"/>
    <property type="match status" value="1"/>
</dbReference>
<gene>
    <name evidence="6" type="ORF">MTR65_02870</name>
</gene>
<protein>
    <submittedName>
        <fullName evidence="6">Tyrosine-type recombinase/integrase</fullName>
    </submittedName>
</protein>
<dbReference type="InterPro" id="IPR050808">
    <property type="entry name" value="Phage_Integrase"/>
</dbReference>
<dbReference type="Gene3D" id="1.10.150.130">
    <property type="match status" value="1"/>
</dbReference>
<reference evidence="6" key="1">
    <citation type="submission" date="2022-03" db="EMBL/GenBank/DDBJ databases">
        <title>Identification of a novel bacterium isolated from mangrove sediments.</title>
        <authorList>
            <person name="Pan X."/>
        </authorList>
    </citation>
    <scope>NUCLEOTIDE SEQUENCE</scope>
    <source>
        <strain evidence="6">B2637</strain>
    </source>
</reference>
<keyword evidence="7" id="KW-1185">Reference proteome</keyword>
<dbReference type="Pfam" id="PF00589">
    <property type="entry name" value="Phage_integrase"/>
    <property type="match status" value="1"/>
</dbReference>
<comment type="caution">
    <text evidence="6">The sequence shown here is derived from an EMBL/GenBank/DDBJ whole genome shotgun (WGS) entry which is preliminary data.</text>
</comment>